<organism evidence="1">
    <name type="scientific">marine sediment metagenome</name>
    <dbReference type="NCBI Taxonomy" id="412755"/>
    <lineage>
        <taxon>unclassified sequences</taxon>
        <taxon>metagenomes</taxon>
        <taxon>ecological metagenomes</taxon>
    </lineage>
</organism>
<protein>
    <submittedName>
        <fullName evidence="1">Putative reductive dehalogenase (RdhA)</fullName>
    </submittedName>
</protein>
<comment type="caution">
    <text evidence="1">The sequence shown here is derived from an EMBL/GenBank/DDBJ whole genome shotgun (WGS) entry which is preliminary data.</text>
</comment>
<accession>X1SYT5</accession>
<name>X1SYT5_9ZZZZ</name>
<dbReference type="InterPro" id="IPR017900">
    <property type="entry name" value="4Fe4S_Fe_S_CS"/>
</dbReference>
<dbReference type="AlphaFoldDB" id="X1SYT5"/>
<gene>
    <name evidence="1" type="ORF">S12H4_18987</name>
</gene>
<evidence type="ECO:0000313" key="1">
    <source>
        <dbReference type="EMBL" id="GAI80490.1"/>
    </source>
</evidence>
<dbReference type="PANTHER" id="PTHR42827">
    <property type="entry name" value="IRON-SULFUR CLUSTER-BINDING PROTEIN-RELATED"/>
    <property type="match status" value="1"/>
</dbReference>
<feature type="non-terminal residue" evidence="1">
    <location>
        <position position="1"/>
    </location>
</feature>
<reference evidence="1" key="1">
    <citation type="journal article" date="2014" name="Front. Microbiol.">
        <title>High frequency of phylogenetically diverse reductive dehalogenase-homologous genes in deep subseafloor sedimentary metagenomes.</title>
        <authorList>
            <person name="Kawai M."/>
            <person name="Futagami T."/>
            <person name="Toyoda A."/>
            <person name="Takaki Y."/>
            <person name="Nishi S."/>
            <person name="Hori S."/>
            <person name="Arai W."/>
            <person name="Tsubouchi T."/>
            <person name="Morono Y."/>
            <person name="Uchiyama I."/>
            <person name="Ito T."/>
            <person name="Fujiyama A."/>
            <person name="Inagaki F."/>
            <person name="Takami H."/>
        </authorList>
    </citation>
    <scope>NUCLEOTIDE SEQUENCE</scope>
    <source>
        <strain evidence="1">Expedition CK06-06</strain>
    </source>
</reference>
<dbReference type="PANTHER" id="PTHR42827:SF1">
    <property type="entry name" value="IRON-SULFUR CLUSTER-BINDING PROTEIN"/>
    <property type="match status" value="1"/>
</dbReference>
<sequence>KRSNGQFLGSYPINLPQGTNRAIVIAMEMDSPGLSTTPALPACAATGLGYSKMAFIISCLGEFIRNLGYQAIQCGNDTALSIPLAIDAGLGALGRNGLLVTPEYGSGVRICKVFTDLPLVLDEPNLDFISKLSNFCKNCYQCAEICETK</sequence>
<dbReference type="PROSITE" id="PS00198">
    <property type="entry name" value="4FE4S_FER_1"/>
    <property type="match status" value="1"/>
</dbReference>
<proteinExistence type="predicted"/>
<dbReference type="EMBL" id="BARW01009440">
    <property type="protein sequence ID" value="GAI80490.1"/>
    <property type="molecule type" value="Genomic_DNA"/>
</dbReference>